<dbReference type="STRING" id="153721.MYP_639"/>
<sequence length="412" mass="43260">MRRSTKYREIKVTTTQNGSISGIAWQGAGNPGLVVKWWDGVVNVVAGSGNAASKNNDGTARDFSIFINRPFTTGSLLIQGMGATVISPMNFSDFGFALINISNNKLTDISTLVLPSTCSVLVANANQLSGSLPSFPSSINNIAINSNLYTSLPSFASLNLTSLAIGGNPITSLPAFNINSITTIDFSGLTSLTGSPVLDLSSKTVGVTMQTILLYGISSAPGKFTSISLPAVNHTIVQGLRIEYNPITAINNLSLLNMPSTSNIFTANDCQLNITFPLGVSPRGIKCPTINIANNGMNSTNVNATIDNWYSGLDNFNNAVPKTLNIGGTNDAPSGTYQMPSGFSYGVSNGTPATQKEKIWVAENQTVDGSGSGGPKKYKWTVTFASGPDAEPHLLTESRGNLTTETGGLLKL</sequence>
<protein>
    <submittedName>
        <fullName evidence="1">Uncharacterized protein</fullName>
    </submittedName>
</protein>
<dbReference type="EMBL" id="BBLT01000001">
    <property type="protein sequence ID" value="GAL83412.1"/>
    <property type="molecule type" value="Genomic_DNA"/>
</dbReference>
<organism evidence="1 2">
    <name type="scientific">Sporocytophaga myxococcoides</name>
    <dbReference type="NCBI Taxonomy" id="153721"/>
    <lineage>
        <taxon>Bacteria</taxon>
        <taxon>Pseudomonadati</taxon>
        <taxon>Bacteroidota</taxon>
        <taxon>Cytophagia</taxon>
        <taxon>Cytophagales</taxon>
        <taxon>Cytophagaceae</taxon>
        <taxon>Sporocytophaga</taxon>
    </lineage>
</organism>
<gene>
    <name evidence="1" type="ORF">MYP_639</name>
</gene>
<dbReference type="AlphaFoldDB" id="A0A098LAF5"/>
<accession>A0A098LAF5</accession>
<evidence type="ECO:0000313" key="2">
    <source>
        <dbReference type="Proteomes" id="UP000030185"/>
    </source>
</evidence>
<evidence type="ECO:0000313" key="1">
    <source>
        <dbReference type="EMBL" id="GAL83412.1"/>
    </source>
</evidence>
<reference evidence="1 2" key="1">
    <citation type="submission" date="2014-09" db="EMBL/GenBank/DDBJ databases">
        <title>Sporocytophaga myxococcoides PG-01 genome sequencing.</title>
        <authorList>
            <person name="Liu L."/>
            <person name="Gao P.J."/>
            <person name="Chen G.J."/>
            <person name="Wang L.S."/>
        </authorList>
    </citation>
    <scope>NUCLEOTIDE SEQUENCE [LARGE SCALE GENOMIC DNA]</scope>
    <source>
        <strain evidence="1 2">PG-01</strain>
    </source>
</reference>
<dbReference type="SUPFAM" id="SSF52058">
    <property type="entry name" value="L domain-like"/>
    <property type="match status" value="1"/>
</dbReference>
<dbReference type="InterPro" id="IPR032675">
    <property type="entry name" value="LRR_dom_sf"/>
</dbReference>
<dbReference type="Gene3D" id="3.80.10.10">
    <property type="entry name" value="Ribonuclease Inhibitor"/>
    <property type="match status" value="1"/>
</dbReference>
<proteinExistence type="predicted"/>
<dbReference type="Proteomes" id="UP000030185">
    <property type="component" value="Unassembled WGS sequence"/>
</dbReference>
<keyword evidence="2" id="KW-1185">Reference proteome</keyword>
<comment type="caution">
    <text evidence="1">The sequence shown here is derived from an EMBL/GenBank/DDBJ whole genome shotgun (WGS) entry which is preliminary data.</text>
</comment>
<name>A0A098LAF5_9BACT</name>
<dbReference type="OrthoDB" id="1237350at2"/>
<dbReference type="RefSeq" id="WP_045458237.1">
    <property type="nucleotide sequence ID" value="NZ_BBLT01000001.1"/>
</dbReference>